<dbReference type="Proteomes" id="UP001500325">
    <property type="component" value="Unassembled WGS sequence"/>
</dbReference>
<sequence length="150" mass="16786">MVQTFLPYPDFAASAKVLDDRRLGKQRVEALQILRAQTRAGYGWQHHPAVRMWRGHPEGIAAYALAICEEWVARGKADTVADSVRADLEAAGLPPPRTQAELAAAGRLPDWLGDDRLHGSHRRVLVGKLPEHYAPLFPDDEPDPTYYWPV</sequence>
<gene>
    <name evidence="1" type="ORF">GCM10023215_37150</name>
</gene>
<dbReference type="NCBIfam" id="NF038085">
    <property type="entry name" value="MSMEG_6728_fam"/>
    <property type="match status" value="1"/>
</dbReference>
<dbReference type="Pfam" id="PF03013">
    <property type="entry name" value="Pyr_excise"/>
    <property type="match status" value="1"/>
</dbReference>
<dbReference type="InterPro" id="IPR004260">
    <property type="entry name" value="Pyr-dimer_DNA_glycosylase"/>
</dbReference>
<reference evidence="2" key="1">
    <citation type="journal article" date="2019" name="Int. J. Syst. Evol. Microbiol.">
        <title>The Global Catalogue of Microorganisms (GCM) 10K type strain sequencing project: providing services to taxonomists for standard genome sequencing and annotation.</title>
        <authorList>
            <consortium name="The Broad Institute Genomics Platform"/>
            <consortium name="The Broad Institute Genome Sequencing Center for Infectious Disease"/>
            <person name="Wu L."/>
            <person name="Ma J."/>
        </authorList>
    </citation>
    <scope>NUCLEOTIDE SEQUENCE [LARGE SCALE GENOMIC DNA]</scope>
    <source>
        <strain evidence="2">JCM 18055</strain>
    </source>
</reference>
<dbReference type="EMBL" id="BAABIC010000012">
    <property type="protein sequence ID" value="GAA4695795.1"/>
    <property type="molecule type" value="Genomic_DNA"/>
</dbReference>
<keyword evidence="2" id="KW-1185">Reference proteome</keyword>
<name>A0ABP8WXE9_9PSEU</name>
<evidence type="ECO:0000313" key="2">
    <source>
        <dbReference type="Proteomes" id="UP001500325"/>
    </source>
</evidence>
<accession>A0ABP8WXE9</accession>
<evidence type="ECO:0000313" key="1">
    <source>
        <dbReference type="EMBL" id="GAA4695795.1"/>
    </source>
</evidence>
<protein>
    <submittedName>
        <fullName evidence="1">MSMEG_6728 family protein</fullName>
    </submittedName>
</protein>
<comment type="caution">
    <text evidence="1">The sequence shown here is derived from an EMBL/GenBank/DDBJ whole genome shotgun (WGS) entry which is preliminary data.</text>
</comment>
<organism evidence="1 2">
    <name type="scientific">Pseudonocardia yuanmonensis</name>
    <dbReference type="NCBI Taxonomy" id="1095914"/>
    <lineage>
        <taxon>Bacteria</taxon>
        <taxon>Bacillati</taxon>
        <taxon>Actinomycetota</taxon>
        <taxon>Actinomycetes</taxon>
        <taxon>Pseudonocardiales</taxon>
        <taxon>Pseudonocardiaceae</taxon>
        <taxon>Pseudonocardia</taxon>
    </lineage>
</organism>
<proteinExistence type="predicted"/>
<dbReference type="RefSeq" id="WP_345381841.1">
    <property type="nucleotide sequence ID" value="NZ_BAABIC010000012.1"/>
</dbReference>